<reference evidence="2 3" key="1">
    <citation type="submission" date="2019-06" db="EMBL/GenBank/DDBJ databases">
        <title>Whole genome shotgun sequence of Cellulomonas gelida NBRC 3748.</title>
        <authorList>
            <person name="Hosoyama A."/>
            <person name="Uohara A."/>
            <person name="Ohji S."/>
            <person name="Ichikawa N."/>
        </authorList>
    </citation>
    <scope>NUCLEOTIDE SEQUENCE [LARGE SCALE GENOMIC DNA]</scope>
    <source>
        <strain evidence="2 3">NBRC 3748</strain>
    </source>
</reference>
<dbReference type="EMBL" id="BJLQ01000031">
    <property type="protein sequence ID" value="GEA85309.1"/>
    <property type="molecule type" value="Genomic_DNA"/>
</dbReference>
<keyword evidence="1" id="KW-1133">Transmembrane helix</keyword>
<evidence type="ECO:0008006" key="4">
    <source>
        <dbReference type="Google" id="ProtNLM"/>
    </source>
</evidence>
<proteinExistence type="predicted"/>
<sequence length="69" mass="7073">MPAEPRPLAPPVQVDLARVTVVGSALWALALVVCLVLAGTGTTGWLPVAVCATGLALGGLGYLWAVRHR</sequence>
<keyword evidence="3" id="KW-1185">Reference proteome</keyword>
<feature type="transmembrane region" description="Helical" evidence="1">
    <location>
        <begin position="16"/>
        <end position="38"/>
    </location>
</feature>
<dbReference type="AlphaFoldDB" id="A0A4Y3KLK7"/>
<dbReference type="Pfam" id="PF10745">
    <property type="entry name" value="DUF2530"/>
    <property type="match status" value="1"/>
</dbReference>
<dbReference type="InterPro" id="IPR019681">
    <property type="entry name" value="DUF2530"/>
</dbReference>
<dbReference type="Proteomes" id="UP000320461">
    <property type="component" value="Unassembled WGS sequence"/>
</dbReference>
<evidence type="ECO:0000313" key="2">
    <source>
        <dbReference type="EMBL" id="GEA85309.1"/>
    </source>
</evidence>
<dbReference type="RefSeq" id="WP_048341695.1">
    <property type="nucleotide sequence ID" value="NZ_BJLQ01000031.1"/>
</dbReference>
<organism evidence="2 3">
    <name type="scientific">Cellulomonas gelida</name>
    <dbReference type="NCBI Taxonomy" id="1712"/>
    <lineage>
        <taxon>Bacteria</taxon>
        <taxon>Bacillati</taxon>
        <taxon>Actinomycetota</taxon>
        <taxon>Actinomycetes</taxon>
        <taxon>Micrococcales</taxon>
        <taxon>Cellulomonadaceae</taxon>
        <taxon>Cellulomonas</taxon>
    </lineage>
</organism>
<protein>
    <recommendedName>
        <fullName evidence="4">DUF2530 domain-containing protein</fullName>
    </recommendedName>
</protein>
<evidence type="ECO:0000313" key="3">
    <source>
        <dbReference type="Proteomes" id="UP000320461"/>
    </source>
</evidence>
<evidence type="ECO:0000256" key="1">
    <source>
        <dbReference type="SAM" id="Phobius"/>
    </source>
</evidence>
<gene>
    <name evidence="2" type="ORF">CGE01nite_25600</name>
</gene>
<comment type="caution">
    <text evidence="2">The sequence shown here is derived from an EMBL/GenBank/DDBJ whole genome shotgun (WGS) entry which is preliminary data.</text>
</comment>
<keyword evidence="1" id="KW-0472">Membrane</keyword>
<accession>A0A4Y3KLK7</accession>
<feature type="transmembrane region" description="Helical" evidence="1">
    <location>
        <begin position="44"/>
        <end position="65"/>
    </location>
</feature>
<keyword evidence="1" id="KW-0812">Transmembrane</keyword>
<name>A0A4Y3KLK7_9CELL</name>